<dbReference type="OMA" id="IKETWGW"/>
<dbReference type="Proteomes" id="UP000001744">
    <property type="component" value="Unassembled WGS sequence"/>
</dbReference>
<dbReference type="VEuPathDB" id="FungiDB:SJAG_05225"/>
<name>B6K0C6_SCHJY</name>
<keyword evidence="2" id="KW-1185">Reference proteome</keyword>
<accession>B6K0C6</accession>
<evidence type="ECO:0000313" key="1">
    <source>
        <dbReference type="EMBL" id="EEB06276.1"/>
    </source>
</evidence>
<dbReference type="Gene3D" id="3.40.50.150">
    <property type="entry name" value="Vaccinia Virus protein VP39"/>
    <property type="match status" value="1"/>
</dbReference>
<dbReference type="EMBL" id="KE651168">
    <property type="protein sequence ID" value="EEB06276.1"/>
    <property type="molecule type" value="Genomic_DNA"/>
</dbReference>
<dbReference type="JaponicusDB" id="SJAG_05225"/>
<dbReference type="RefSeq" id="XP_002172569.1">
    <property type="nucleotide sequence ID" value="XM_002172533.1"/>
</dbReference>
<proteinExistence type="predicted"/>
<protein>
    <submittedName>
        <fullName evidence="1">Fungal protein</fullName>
    </submittedName>
</protein>
<dbReference type="SUPFAM" id="SSF53335">
    <property type="entry name" value="S-adenosyl-L-methionine-dependent methyltransferases"/>
    <property type="match status" value="1"/>
</dbReference>
<dbReference type="HOGENOM" id="CLU_067896_0_0_1"/>
<evidence type="ECO:0000313" key="2">
    <source>
        <dbReference type="Proteomes" id="UP000001744"/>
    </source>
</evidence>
<dbReference type="OrthoDB" id="66144at2759"/>
<reference evidence="1 2" key="1">
    <citation type="journal article" date="2011" name="Science">
        <title>Comparative functional genomics of the fission yeasts.</title>
        <authorList>
            <person name="Rhind N."/>
            <person name="Chen Z."/>
            <person name="Yassour M."/>
            <person name="Thompson D.A."/>
            <person name="Haas B.J."/>
            <person name="Habib N."/>
            <person name="Wapinski I."/>
            <person name="Roy S."/>
            <person name="Lin M.F."/>
            <person name="Heiman D.I."/>
            <person name="Young S.K."/>
            <person name="Furuya K."/>
            <person name="Guo Y."/>
            <person name="Pidoux A."/>
            <person name="Chen H.M."/>
            <person name="Robbertse B."/>
            <person name="Goldberg J.M."/>
            <person name="Aoki K."/>
            <person name="Bayne E.H."/>
            <person name="Berlin A.M."/>
            <person name="Desjardins C.A."/>
            <person name="Dobbs E."/>
            <person name="Dukaj L."/>
            <person name="Fan L."/>
            <person name="FitzGerald M.G."/>
            <person name="French C."/>
            <person name="Gujja S."/>
            <person name="Hansen K."/>
            <person name="Keifenheim D."/>
            <person name="Levin J.Z."/>
            <person name="Mosher R.A."/>
            <person name="Mueller C.A."/>
            <person name="Pfiffner J."/>
            <person name="Priest M."/>
            <person name="Russ C."/>
            <person name="Smialowska A."/>
            <person name="Swoboda P."/>
            <person name="Sykes S.M."/>
            <person name="Vaughn M."/>
            <person name="Vengrova S."/>
            <person name="Yoder R."/>
            <person name="Zeng Q."/>
            <person name="Allshire R."/>
            <person name="Baulcombe D."/>
            <person name="Birren B.W."/>
            <person name="Brown W."/>
            <person name="Ekwall K."/>
            <person name="Kellis M."/>
            <person name="Leatherwood J."/>
            <person name="Levin H."/>
            <person name="Margalit H."/>
            <person name="Martienssen R."/>
            <person name="Nieduszynski C.A."/>
            <person name="Spatafora J.W."/>
            <person name="Friedman N."/>
            <person name="Dalgaard J.Z."/>
            <person name="Baumann P."/>
            <person name="Niki H."/>
            <person name="Regev A."/>
            <person name="Nusbaum C."/>
        </authorList>
    </citation>
    <scope>NUCLEOTIDE SEQUENCE [LARGE SCALE GENOMIC DNA]</scope>
    <source>
        <strain evidence="2">yFS275 / FY16936</strain>
    </source>
</reference>
<gene>
    <name evidence="1" type="ORF">SJAG_05225</name>
</gene>
<dbReference type="AlphaFoldDB" id="B6K0C6"/>
<dbReference type="InterPro" id="IPR029063">
    <property type="entry name" value="SAM-dependent_MTases_sf"/>
</dbReference>
<organism evidence="1 2">
    <name type="scientific">Schizosaccharomyces japonicus (strain yFS275 / FY16936)</name>
    <name type="common">Fission yeast</name>
    <dbReference type="NCBI Taxonomy" id="402676"/>
    <lineage>
        <taxon>Eukaryota</taxon>
        <taxon>Fungi</taxon>
        <taxon>Dikarya</taxon>
        <taxon>Ascomycota</taxon>
        <taxon>Taphrinomycotina</taxon>
        <taxon>Schizosaccharomycetes</taxon>
        <taxon>Schizosaccharomycetales</taxon>
        <taxon>Schizosaccharomycetaceae</taxon>
        <taxon>Schizosaccharomyces</taxon>
    </lineage>
</organism>
<dbReference type="eggNOG" id="ENOG502S1UM">
    <property type="taxonomic scope" value="Eukaryota"/>
</dbReference>
<dbReference type="GeneID" id="7052393"/>
<sequence length="245" mass="27770">MPSHTPFIAGNILHSMRENYAQGVDVYYKKVSTSYRNPHYATVRILLMECLSILWSKDEGLRRGAEIVDMACGSGEATEVILEWDTLARALANGQPCSLNRRRTIVCSIDPTTRKPHIVSTDPFTGPAFETRLGYPCLPLSFQDIADEKLPPAPSKEDGAYDLVVCSFALHLLTDDSSLWATLYTLSTQARWLLVLAPHKKPTIKPNWGWTSWNIKSWEPVDYGKENDYVVDRVHARLYKSTQFY</sequence>